<keyword evidence="1" id="KW-1133">Transmembrane helix</keyword>
<name>A0ABN7S261_OIKDI</name>
<accession>A0ABN7S261</accession>
<keyword evidence="1" id="KW-0472">Membrane</keyword>
<sequence>MAAIESFIRGHADLDLKSLKELNLLLAAIEYLSLSIGGLLLIISITGLFASCYQSKLVLSLFAGALTVPILGLSCPQPALPRLIRPSVNVNKIEISS</sequence>
<evidence type="ECO:0000313" key="3">
    <source>
        <dbReference type="Proteomes" id="UP001158576"/>
    </source>
</evidence>
<organism evidence="2 3">
    <name type="scientific">Oikopleura dioica</name>
    <name type="common">Tunicate</name>
    <dbReference type="NCBI Taxonomy" id="34765"/>
    <lineage>
        <taxon>Eukaryota</taxon>
        <taxon>Metazoa</taxon>
        <taxon>Chordata</taxon>
        <taxon>Tunicata</taxon>
        <taxon>Appendicularia</taxon>
        <taxon>Copelata</taxon>
        <taxon>Oikopleuridae</taxon>
        <taxon>Oikopleura</taxon>
    </lineage>
</organism>
<keyword evidence="3" id="KW-1185">Reference proteome</keyword>
<gene>
    <name evidence="2" type="ORF">OKIOD_LOCUS3027</name>
</gene>
<dbReference type="EMBL" id="OU015568">
    <property type="protein sequence ID" value="CAG5087154.1"/>
    <property type="molecule type" value="Genomic_DNA"/>
</dbReference>
<evidence type="ECO:0000256" key="1">
    <source>
        <dbReference type="SAM" id="Phobius"/>
    </source>
</evidence>
<feature type="transmembrane region" description="Helical" evidence="1">
    <location>
        <begin position="57"/>
        <end position="75"/>
    </location>
</feature>
<reference evidence="2 3" key="1">
    <citation type="submission" date="2021-04" db="EMBL/GenBank/DDBJ databases">
        <authorList>
            <person name="Bliznina A."/>
        </authorList>
    </citation>
    <scope>NUCLEOTIDE SEQUENCE [LARGE SCALE GENOMIC DNA]</scope>
</reference>
<keyword evidence="1" id="KW-0812">Transmembrane</keyword>
<feature type="transmembrane region" description="Helical" evidence="1">
    <location>
        <begin position="24"/>
        <end position="51"/>
    </location>
</feature>
<evidence type="ECO:0000313" key="2">
    <source>
        <dbReference type="EMBL" id="CAG5087154.1"/>
    </source>
</evidence>
<proteinExistence type="predicted"/>
<dbReference type="Proteomes" id="UP001158576">
    <property type="component" value="Chromosome PAR"/>
</dbReference>
<protein>
    <submittedName>
        <fullName evidence="2">Oidioi.mRNA.OKI2018_I69.PAR.g11469.t1.cds</fullName>
    </submittedName>
</protein>